<feature type="transmembrane region" description="Helical" evidence="10">
    <location>
        <begin position="642"/>
        <end position="662"/>
    </location>
</feature>
<dbReference type="EC" id="2.4.1.-" evidence="10"/>
<comment type="pathway">
    <text evidence="2 10">Protein modification; protein glycosylation.</text>
</comment>
<feature type="transmembrane region" description="Helical" evidence="10">
    <location>
        <begin position="278"/>
        <end position="302"/>
    </location>
</feature>
<dbReference type="EMBL" id="KN817560">
    <property type="protein sequence ID" value="KJA21176.1"/>
    <property type="molecule type" value="Genomic_DNA"/>
</dbReference>
<evidence type="ECO:0000256" key="7">
    <source>
        <dbReference type="ARBA" id="ARBA00022824"/>
    </source>
</evidence>
<evidence type="ECO:0000256" key="3">
    <source>
        <dbReference type="ARBA" id="ARBA00008715"/>
    </source>
</evidence>
<comment type="subcellular location">
    <subcellularLocation>
        <location evidence="1 10">Endoplasmic reticulum membrane</location>
        <topology evidence="1 10">Multi-pass membrane protein</topology>
    </subcellularLocation>
</comment>
<feature type="transmembrane region" description="Helical" evidence="10">
    <location>
        <begin position="474"/>
        <end position="492"/>
    </location>
</feature>
<accession>A0A0D2NXI0</accession>
<feature type="region of interest" description="Disordered" evidence="11">
    <location>
        <begin position="76"/>
        <end position="112"/>
    </location>
</feature>
<dbReference type="AlphaFoldDB" id="A0A0D2NXI0"/>
<dbReference type="OMA" id="DWEWAVL"/>
<dbReference type="OrthoDB" id="5589195at2759"/>
<evidence type="ECO:0000256" key="2">
    <source>
        <dbReference type="ARBA" id="ARBA00004922"/>
    </source>
</evidence>
<keyword evidence="13" id="KW-1185">Reference proteome</keyword>
<keyword evidence="7 10" id="KW-0256">Endoplasmic reticulum</keyword>
<keyword evidence="6 10" id="KW-0812">Transmembrane</keyword>
<dbReference type="PANTHER" id="PTHR12413:SF1">
    <property type="entry name" value="DOLICHYL PYROPHOSPHATE MAN9GLCNAC2 ALPHA-1,3-GLUCOSYLTRANSFERASE"/>
    <property type="match status" value="1"/>
</dbReference>
<dbReference type="Proteomes" id="UP000054270">
    <property type="component" value="Unassembled WGS sequence"/>
</dbReference>
<gene>
    <name evidence="12" type="ORF">HYPSUDRAFT_42296</name>
</gene>
<evidence type="ECO:0000313" key="12">
    <source>
        <dbReference type="EMBL" id="KJA21176.1"/>
    </source>
</evidence>
<dbReference type="GO" id="GO:0042281">
    <property type="term" value="F:dolichyl pyrophosphate Man9GlcNAc2 alpha-1,3-glucosyltransferase activity"/>
    <property type="evidence" value="ECO:0007669"/>
    <property type="project" value="TreeGrafter"/>
</dbReference>
<keyword evidence="4 10" id="KW-0328">Glycosyltransferase</keyword>
<feature type="compositionally biased region" description="Polar residues" evidence="11">
    <location>
        <begin position="19"/>
        <end position="60"/>
    </location>
</feature>
<dbReference type="InterPro" id="IPR004856">
    <property type="entry name" value="Glyco_trans_ALG6/ALG8"/>
</dbReference>
<evidence type="ECO:0000256" key="11">
    <source>
        <dbReference type="SAM" id="MobiDB-lite"/>
    </source>
</evidence>
<evidence type="ECO:0000256" key="8">
    <source>
        <dbReference type="ARBA" id="ARBA00022989"/>
    </source>
</evidence>
<feature type="transmembrane region" description="Helical" evidence="10">
    <location>
        <begin position="398"/>
        <end position="418"/>
    </location>
</feature>
<evidence type="ECO:0000256" key="4">
    <source>
        <dbReference type="ARBA" id="ARBA00022676"/>
    </source>
</evidence>
<dbReference type="GO" id="GO:0005789">
    <property type="term" value="C:endoplasmic reticulum membrane"/>
    <property type="evidence" value="ECO:0007669"/>
    <property type="project" value="UniProtKB-SubCell"/>
</dbReference>
<dbReference type="STRING" id="945553.A0A0D2NXI0"/>
<feature type="region of interest" description="Disordered" evidence="11">
    <location>
        <begin position="1"/>
        <end position="62"/>
    </location>
</feature>
<feature type="compositionally biased region" description="Gly residues" evidence="11">
    <location>
        <begin position="753"/>
        <end position="762"/>
    </location>
</feature>
<comment type="similarity">
    <text evidence="3 10">Belongs to the ALG6/ALG8 glucosyltransferase family.</text>
</comment>
<feature type="compositionally biased region" description="Low complexity" evidence="11">
    <location>
        <begin position="91"/>
        <end position="106"/>
    </location>
</feature>
<evidence type="ECO:0000256" key="9">
    <source>
        <dbReference type="ARBA" id="ARBA00023136"/>
    </source>
</evidence>
<dbReference type="UniPathway" id="UPA00378"/>
<keyword evidence="5 10" id="KW-0808">Transferase</keyword>
<dbReference type="Pfam" id="PF03155">
    <property type="entry name" value="Alg6_Alg8"/>
    <property type="match status" value="1"/>
</dbReference>
<feature type="transmembrane region" description="Helical" evidence="10">
    <location>
        <begin position="177"/>
        <end position="198"/>
    </location>
</feature>
<sequence length="762" mass="83253">MDELSVLPPEGSWKRSARVRTSSLNPRYAYTNPSPSSTRAESPFRPNSLSSNTNGIQSDTPLILAPTPQRHLIESSASQRWLNTPPMSATSSRPSSPQAAFSQSSAYPTTRIRRRLSSNHTRSFSALLAAEKSEQVPVLPSLRGGLHRVSGRGLEPEETGGGRRWIRWMHKRGIKTWVVPGVIAGAALLKFAIGLGSYSGQNTPPMFGDYEAQRHWMELTIHLPMNQWYTYDLPYWGLDYPPLTAYISWLCGIVAHFINPSWVGLDNSRGIETPESKFFMRMTVIACDALVYVPALVMFAHTWQGSRSKRTQELSLLTLILQPALLLVDCGHFQYNSVMLGFTILALNFFAKGQDLIGAAFFVLSLGFKQMALYYAPAFGSYLLAKCLYLGPTKGGQLFVRLALVTASTFLLLFLPWLSTSASLSTIMQPVTRIFPFARGLFEDKVSNFWCASNVIFKWKTWASSASLVKTSTALTALGFLPAVAGLLRSGITHMTKSELRDEKDSEGKQHTPFLPLLPYALLTSSMSFFLFSFQVHEKTILLPLLPVTLLLSGAPIDSAAYSWGALVNNVAVFSMWPLLKRDGLGLQYIATLLLWNRVIGYSPFKLPVKSFVQLLSMGVYAAAILLHILESIVHPPARYPDLFPVLNVLISTPVFFLTWSWSIKCGMEVGWALGGLGNQSHSPPVLDAKEVEDVGGVTAQGTGVLIPPSNTTLSYRQAGGRTVSLGRAQSSGGSSSKATASTSPADLFEGSGSMGGGGEAD</sequence>
<keyword evidence="9 10" id="KW-0472">Membrane</keyword>
<feature type="compositionally biased region" description="Low complexity" evidence="11">
    <location>
        <begin position="731"/>
        <end position="744"/>
    </location>
</feature>
<evidence type="ECO:0000313" key="13">
    <source>
        <dbReference type="Proteomes" id="UP000054270"/>
    </source>
</evidence>
<keyword evidence="8 10" id="KW-1133">Transmembrane helix</keyword>
<evidence type="ECO:0000256" key="5">
    <source>
        <dbReference type="ARBA" id="ARBA00022679"/>
    </source>
</evidence>
<evidence type="ECO:0000256" key="10">
    <source>
        <dbReference type="RuleBase" id="RU363110"/>
    </source>
</evidence>
<dbReference type="PANTHER" id="PTHR12413">
    <property type="entry name" value="DOLICHYL GLYCOSYLTRANSFERASE"/>
    <property type="match status" value="1"/>
</dbReference>
<evidence type="ECO:0000256" key="1">
    <source>
        <dbReference type="ARBA" id="ARBA00004477"/>
    </source>
</evidence>
<protein>
    <recommendedName>
        <fullName evidence="10">Alpha-1,3-glucosyltransferase</fullName>
        <ecNumber evidence="10">2.4.1.-</ecNumber>
    </recommendedName>
</protein>
<feature type="compositionally biased region" description="Polar residues" evidence="11">
    <location>
        <begin position="76"/>
        <end position="90"/>
    </location>
</feature>
<feature type="transmembrane region" description="Helical" evidence="10">
    <location>
        <begin position="513"/>
        <end position="534"/>
    </location>
</feature>
<name>A0A0D2NXI0_HYPSF</name>
<feature type="transmembrane region" description="Helical" evidence="10">
    <location>
        <begin position="240"/>
        <end position="258"/>
    </location>
</feature>
<reference evidence="13" key="1">
    <citation type="submission" date="2014-04" db="EMBL/GenBank/DDBJ databases">
        <title>Evolutionary Origins and Diversification of the Mycorrhizal Mutualists.</title>
        <authorList>
            <consortium name="DOE Joint Genome Institute"/>
            <consortium name="Mycorrhizal Genomics Consortium"/>
            <person name="Kohler A."/>
            <person name="Kuo A."/>
            <person name="Nagy L.G."/>
            <person name="Floudas D."/>
            <person name="Copeland A."/>
            <person name="Barry K.W."/>
            <person name="Cichocki N."/>
            <person name="Veneault-Fourrey C."/>
            <person name="LaButti K."/>
            <person name="Lindquist E.A."/>
            <person name="Lipzen A."/>
            <person name="Lundell T."/>
            <person name="Morin E."/>
            <person name="Murat C."/>
            <person name="Riley R."/>
            <person name="Ohm R."/>
            <person name="Sun H."/>
            <person name="Tunlid A."/>
            <person name="Henrissat B."/>
            <person name="Grigoriev I.V."/>
            <person name="Hibbett D.S."/>
            <person name="Martin F."/>
        </authorList>
    </citation>
    <scope>NUCLEOTIDE SEQUENCE [LARGE SCALE GENOMIC DNA]</scope>
    <source>
        <strain evidence="13">FD-334 SS-4</strain>
    </source>
</reference>
<evidence type="ECO:0000256" key="6">
    <source>
        <dbReference type="ARBA" id="ARBA00022692"/>
    </source>
</evidence>
<proteinExistence type="inferred from homology"/>
<feature type="transmembrane region" description="Helical" evidence="10">
    <location>
        <begin position="611"/>
        <end position="630"/>
    </location>
</feature>
<organism evidence="12 13">
    <name type="scientific">Hypholoma sublateritium (strain FD-334 SS-4)</name>
    <dbReference type="NCBI Taxonomy" id="945553"/>
    <lineage>
        <taxon>Eukaryota</taxon>
        <taxon>Fungi</taxon>
        <taxon>Dikarya</taxon>
        <taxon>Basidiomycota</taxon>
        <taxon>Agaricomycotina</taxon>
        <taxon>Agaricomycetes</taxon>
        <taxon>Agaricomycetidae</taxon>
        <taxon>Agaricales</taxon>
        <taxon>Agaricineae</taxon>
        <taxon>Strophariaceae</taxon>
        <taxon>Hypholoma</taxon>
    </lineage>
</organism>
<feature type="region of interest" description="Disordered" evidence="11">
    <location>
        <begin position="725"/>
        <end position="762"/>
    </location>
</feature>